<accession>A0A1C3XJT0</accession>
<dbReference type="AlphaFoldDB" id="A0A1C3XJT0"/>
<dbReference type="OrthoDB" id="8420948at2"/>
<name>A0A1C3XJT0_9HYPH</name>
<dbReference type="RefSeq" id="WP_037194543.1">
    <property type="nucleotide sequence ID" value="NZ_FMAF01000050.1"/>
</dbReference>
<gene>
    <name evidence="1" type="ORF">GA0061101_15034</name>
</gene>
<dbReference type="EMBL" id="FMAF01000050">
    <property type="protein sequence ID" value="SCB52520.1"/>
    <property type="molecule type" value="Genomic_DNA"/>
</dbReference>
<sequence length="72" mass="7353">MARVVIIGVAGEKGLWVADLDKGTVVQLTTHVTGTLKPVVDLRASGAVITKGVDVAVLVKSADKAFSGHLDG</sequence>
<organism evidence="1 2">
    <name type="scientific">Rhizobium lusitanum</name>
    <dbReference type="NCBI Taxonomy" id="293958"/>
    <lineage>
        <taxon>Bacteria</taxon>
        <taxon>Pseudomonadati</taxon>
        <taxon>Pseudomonadota</taxon>
        <taxon>Alphaproteobacteria</taxon>
        <taxon>Hyphomicrobiales</taxon>
        <taxon>Rhizobiaceae</taxon>
        <taxon>Rhizobium/Agrobacterium group</taxon>
        <taxon>Rhizobium</taxon>
    </lineage>
</organism>
<protein>
    <submittedName>
        <fullName evidence="1">Uncharacterized protein</fullName>
    </submittedName>
</protein>
<reference evidence="1 2" key="1">
    <citation type="submission" date="2016-08" db="EMBL/GenBank/DDBJ databases">
        <authorList>
            <person name="Seilhamer J.J."/>
        </authorList>
    </citation>
    <scope>NUCLEOTIDE SEQUENCE [LARGE SCALE GENOMIC DNA]</scope>
    <source>
        <strain evidence="1 2">P1-7</strain>
    </source>
</reference>
<evidence type="ECO:0000313" key="2">
    <source>
        <dbReference type="Proteomes" id="UP000199205"/>
    </source>
</evidence>
<dbReference type="Proteomes" id="UP000199205">
    <property type="component" value="Unassembled WGS sequence"/>
</dbReference>
<evidence type="ECO:0000313" key="1">
    <source>
        <dbReference type="EMBL" id="SCB52520.1"/>
    </source>
</evidence>
<proteinExistence type="predicted"/>